<dbReference type="SUPFAM" id="SSF49899">
    <property type="entry name" value="Concanavalin A-like lectins/glucanases"/>
    <property type="match status" value="2"/>
</dbReference>
<keyword evidence="1" id="KW-1133">Transmembrane helix</keyword>
<dbReference type="PaxDb" id="8022-A0A060YT61"/>
<name>A0A060YT61_ONCMY</name>
<feature type="domain" description="MAM" evidence="2">
    <location>
        <begin position="175"/>
        <end position="272"/>
    </location>
</feature>
<organism evidence="3 4">
    <name type="scientific">Oncorhynchus mykiss</name>
    <name type="common">Rainbow trout</name>
    <name type="synonym">Salmo gairdneri</name>
    <dbReference type="NCBI Taxonomy" id="8022"/>
    <lineage>
        <taxon>Eukaryota</taxon>
        <taxon>Metazoa</taxon>
        <taxon>Chordata</taxon>
        <taxon>Craniata</taxon>
        <taxon>Vertebrata</taxon>
        <taxon>Euteleostomi</taxon>
        <taxon>Actinopterygii</taxon>
        <taxon>Neopterygii</taxon>
        <taxon>Teleostei</taxon>
        <taxon>Protacanthopterygii</taxon>
        <taxon>Salmoniformes</taxon>
        <taxon>Salmonidae</taxon>
        <taxon>Salmoninae</taxon>
        <taxon>Oncorhynchus</taxon>
    </lineage>
</organism>
<dbReference type="AlphaFoldDB" id="A0A060YT61"/>
<proteinExistence type="predicted"/>
<keyword evidence="1" id="KW-0472">Membrane</keyword>
<keyword evidence="1" id="KW-0812">Transmembrane</keyword>
<dbReference type="PANTHER" id="PTHR23282:SF116">
    <property type="entry name" value="MAM DOMAIN-CONTAINING PROTEIN 2"/>
    <property type="match status" value="1"/>
</dbReference>
<reference evidence="3" key="2">
    <citation type="submission" date="2014-03" db="EMBL/GenBank/DDBJ databases">
        <authorList>
            <person name="Genoscope - CEA"/>
        </authorList>
    </citation>
    <scope>NUCLEOTIDE SEQUENCE</scope>
</reference>
<evidence type="ECO:0000256" key="1">
    <source>
        <dbReference type="SAM" id="Phobius"/>
    </source>
</evidence>
<dbReference type="STRING" id="8022.A0A060YT61"/>
<dbReference type="InterPro" id="IPR051560">
    <property type="entry name" value="MAM_domain-containing"/>
</dbReference>
<dbReference type="EMBL" id="FR913609">
    <property type="protein sequence ID" value="CDQ92664.1"/>
    <property type="molecule type" value="Genomic_DNA"/>
</dbReference>
<evidence type="ECO:0000313" key="4">
    <source>
        <dbReference type="Proteomes" id="UP000193380"/>
    </source>
</evidence>
<dbReference type="PANTHER" id="PTHR23282">
    <property type="entry name" value="APICAL ENDOSOMAL GLYCOPROTEIN PRECURSOR"/>
    <property type="match status" value="1"/>
</dbReference>
<evidence type="ECO:0000259" key="2">
    <source>
        <dbReference type="PROSITE" id="PS50060"/>
    </source>
</evidence>
<feature type="transmembrane region" description="Helical" evidence="1">
    <location>
        <begin position="142"/>
        <end position="162"/>
    </location>
</feature>
<feature type="domain" description="MAM" evidence="2">
    <location>
        <begin position="21"/>
        <end position="105"/>
    </location>
</feature>
<evidence type="ECO:0000313" key="3">
    <source>
        <dbReference type="EMBL" id="CDQ92664.1"/>
    </source>
</evidence>
<sequence length="323" mass="36723">MIYDFNTKLHYLLIPLSFFTGRFITADSSFIDGREKAVLVSPVLELLDWSCLRLVYQITGDGSLQLHLRPDGDNFDYTLWSADKPSDSWLIASIDLRNTSNAYQVPTHAHTHTHTRLQVSLQTTPQNTHPLYLYYIAGVQTLNYITGCVLFIGVCLLVFVLYNTITQYCCHVSTPHLSHLSHLSPGHYMYVDSVYAKRFQEVAKLTSPMTTTPVSGCLSFYYQRDQERGNIFSVFTRDTLGHYEEIWRPEVYATTSWRLVNVDIKAPHPLEVSTGSTHLRVQGSECKDRQTDTSTQADTHTHTHTLEIFGLCSILPCVFSGQI</sequence>
<protein>
    <recommendedName>
        <fullName evidence="2">MAM domain-containing protein</fullName>
    </recommendedName>
</protein>
<dbReference type="Proteomes" id="UP000193380">
    <property type="component" value="Unassembled WGS sequence"/>
</dbReference>
<dbReference type="GO" id="GO:0016020">
    <property type="term" value="C:membrane"/>
    <property type="evidence" value="ECO:0007669"/>
    <property type="project" value="InterPro"/>
</dbReference>
<dbReference type="InterPro" id="IPR000998">
    <property type="entry name" value="MAM_dom"/>
</dbReference>
<dbReference type="InterPro" id="IPR013320">
    <property type="entry name" value="ConA-like_dom_sf"/>
</dbReference>
<dbReference type="Pfam" id="PF00629">
    <property type="entry name" value="MAM"/>
    <property type="match status" value="2"/>
</dbReference>
<dbReference type="Gene3D" id="2.60.120.200">
    <property type="match status" value="2"/>
</dbReference>
<dbReference type="PROSITE" id="PS50060">
    <property type="entry name" value="MAM_2"/>
    <property type="match status" value="2"/>
</dbReference>
<accession>A0A060YT61</accession>
<reference evidence="3" key="1">
    <citation type="journal article" date="2014" name="Nat. Commun.">
        <title>The rainbow trout genome provides novel insights into evolution after whole-genome duplication in vertebrates.</title>
        <authorList>
            <person name="Berthelot C."/>
            <person name="Brunet F."/>
            <person name="Chalopin D."/>
            <person name="Juanchich A."/>
            <person name="Bernard M."/>
            <person name="Noel B."/>
            <person name="Bento P."/>
            <person name="Da Silva C."/>
            <person name="Labadie K."/>
            <person name="Alberti A."/>
            <person name="Aury J.M."/>
            <person name="Louis A."/>
            <person name="Dehais P."/>
            <person name="Bardou P."/>
            <person name="Montfort J."/>
            <person name="Klopp C."/>
            <person name="Cabau C."/>
            <person name="Gaspin C."/>
            <person name="Thorgaard G.H."/>
            <person name="Boussaha M."/>
            <person name="Quillet E."/>
            <person name="Guyomard R."/>
            <person name="Galiana D."/>
            <person name="Bobe J."/>
            <person name="Volff J.N."/>
            <person name="Genet C."/>
            <person name="Wincker P."/>
            <person name="Jaillon O."/>
            <person name="Roest Crollius H."/>
            <person name="Guiguen Y."/>
        </authorList>
    </citation>
    <scope>NUCLEOTIDE SEQUENCE [LARGE SCALE GENOMIC DNA]</scope>
</reference>
<gene>
    <name evidence="3" type="ORF">GSONMT00056321001</name>
</gene>